<dbReference type="PANTHER" id="PTHR43356:SF2">
    <property type="entry name" value="PHOSPHATE ACETYLTRANSFERASE"/>
    <property type="match status" value="1"/>
</dbReference>
<dbReference type="GO" id="GO:0016746">
    <property type="term" value="F:acyltransferase activity"/>
    <property type="evidence" value="ECO:0007669"/>
    <property type="project" value="UniProtKB-KW"/>
</dbReference>
<keyword evidence="3" id="KW-0012">Acyltransferase</keyword>
<proteinExistence type="inferred from homology"/>
<dbReference type="PANTHER" id="PTHR43356">
    <property type="entry name" value="PHOSPHATE ACETYLTRANSFERASE"/>
    <property type="match status" value="1"/>
</dbReference>
<dbReference type="Pfam" id="PF01515">
    <property type="entry name" value="PTA_PTB"/>
    <property type="match status" value="1"/>
</dbReference>
<dbReference type="SUPFAM" id="SSF53659">
    <property type="entry name" value="Isocitrate/Isopropylmalate dehydrogenase-like"/>
    <property type="match status" value="1"/>
</dbReference>
<keyword evidence="6" id="KW-1185">Reference proteome</keyword>
<dbReference type="RefSeq" id="WP_093046281.1">
    <property type="nucleotide sequence ID" value="NZ_FNQR01000018.1"/>
</dbReference>
<evidence type="ECO:0000313" key="5">
    <source>
        <dbReference type="EMBL" id="SEB13073.1"/>
    </source>
</evidence>
<dbReference type="Gene3D" id="3.40.718.10">
    <property type="entry name" value="Isopropylmalate Dehydrogenase"/>
    <property type="match status" value="1"/>
</dbReference>
<dbReference type="NCBIfam" id="NF006045">
    <property type="entry name" value="PRK08190.1"/>
    <property type="match status" value="1"/>
</dbReference>
<dbReference type="InterPro" id="IPR050500">
    <property type="entry name" value="Phos_Acetyltrans/Butyryltrans"/>
</dbReference>
<evidence type="ECO:0000259" key="4">
    <source>
        <dbReference type="Pfam" id="PF01515"/>
    </source>
</evidence>
<comment type="similarity">
    <text evidence="1">Belongs to the phosphate acetyltransferase and butyryltransferase family.</text>
</comment>
<organism evidence="5 6">
    <name type="scientific">Thalassobacillus cyri</name>
    <dbReference type="NCBI Taxonomy" id="571932"/>
    <lineage>
        <taxon>Bacteria</taxon>
        <taxon>Bacillati</taxon>
        <taxon>Bacillota</taxon>
        <taxon>Bacilli</taxon>
        <taxon>Bacillales</taxon>
        <taxon>Bacillaceae</taxon>
        <taxon>Thalassobacillus</taxon>
    </lineage>
</organism>
<dbReference type="NCBIfam" id="NF005837">
    <property type="entry name" value="PRK07742.1"/>
    <property type="match status" value="1"/>
</dbReference>
<protein>
    <submittedName>
        <fullName evidence="5">Phosphate butyryltransferase</fullName>
    </submittedName>
</protein>
<dbReference type="InterPro" id="IPR012147">
    <property type="entry name" value="P_Ac_Bu_trans"/>
</dbReference>
<dbReference type="EMBL" id="FNQR01000018">
    <property type="protein sequence ID" value="SEB13073.1"/>
    <property type="molecule type" value="Genomic_DNA"/>
</dbReference>
<dbReference type="PIRSF" id="PIRSF000428">
    <property type="entry name" value="P_Ac_trans"/>
    <property type="match status" value="1"/>
</dbReference>
<reference evidence="6" key="1">
    <citation type="submission" date="2016-10" db="EMBL/GenBank/DDBJ databases">
        <authorList>
            <person name="Varghese N."/>
            <person name="Submissions S."/>
        </authorList>
    </citation>
    <scope>NUCLEOTIDE SEQUENCE [LARGE SCALE GENOMIC DNA]</scope>
    <source>
        <strain evidence="6">CCM7597</strain>
    </source>
</reference>
<dbReference type="InterPro" id="IPR002505">
    <property type="entry name" value="PTA_PTB"/>
</dbReference>
<keyword evidence="2 5" id="KW-0808">Transferase</keyword>
<evidence type="ECO:0000313" key="6">
    <source>
        <dbReference type="Proteomes" id="UP000198584"/>
    </source>
</evidence>
<feature type="domain" description="Phosphate acetyl/butaryl transferase" evidence="4">
    <location>
        <begin position="77"/>
        <end position="294"/>
    </location>
</feature>
<gene>
    <name evidence="5" type="ORF">SAMN05421743_11872</name>
</gene>
<evidence type="ECO:0000256" key="1">
    <source>
        <dbReference type="ARBA" id="ARBA00005656"/>
    </source>
</evidence>
<dbReference type="STRING" id="571932.SAMN05421743_11872"/>
<dbReference type="OrthoDB" id="9774179at2"/>
<sequence>MRTLEALVEKLDKSELRTISVAQAADSEVLKAVKNAIQRNLCRFLLFGEPKEIERISNEAGLDLNHPSIEIKSTEKHEAALQAVKAVKSGEAHVVMKGDLSTKEILKAVLHKEYGLRTGNVLSHTALFEIPNQDRLIFLTDAAMNIAPSLEEKGQIIENAVSVARSLGVELPKVAVLAAVEVVNPAMPATMDAAMLTQMNRRGQLKDCQVDGPLAFDNAVSKTAAEQKGINSPVAGEADILVVPAIEVANALYKSFMYFAEAKVAGIISGAAAPIVLTSRADSAESKIYSLALALLSSDKQ</sequence>
<evidence type="ECO:0000256" key="3">
    <source>
        <dbReference type="ARBA" id="ARBA00023315"/>
    </source>
</evidence>
<dbReference type="Proteomes" id="UP000198584">
    <property type="component" value="Unassembled WGS sequence"/>
</dbReference>
<name>A0A1H4GU43_9BACI</name>
<accession>A0A1H4GU43</accession>
<evidence type="ECO:0000256" key="2">
    <source>
        <dbReference type="ARBA" id="ARBA00022679"/>
    </source>
</evidence>
<dbReference type="AlphaFoldDB" id="A0A1H4GU43"/>